<dbReference type="PDBsum" id="4G68"/>
<dbReference type="AlphaFoldDB" id="J9PBT4"/>
<sequence>MCSSNNLSKSNTSNSSKTSSSSKKMCSSNNLSKSNTSNSSKTSSSSKKITLTFWNLFTGEPAKTKVKEIIDQWNKENPNVQIVESVTENDAYKTKIKAAIAANEAPDIFQTWAGGFSQPFVEAGKVLQLDSYLNDGTKDQLLPGSFDNVTYNGKIYGIPFDQQASVLYINKELFDKYNVKVPTTFSELIDAIKTFKSKGVTPFALGEKDEWPGMWYYDMIALREGGVQLTRDALNGKASFDNQAFTDAAQKLQDMVNAGAFDSGFMGLTRDEATAEFNQGKAAMYFGGNFDAAAFVSDPSSLVKGKIEAVRFPTIEGGKGDPTEYIGGTVGALMVSANSKYKDEAVRAAKYLAKQLSDMDYLIATGLPAWKYDNIDQSKVDPLEIQIMNNIVANAKGSVPAWDIYLSGDAAQTHKDLVAQLFAKQITPEEYSKQMQQKINGK</sequence>
<dbReference type="Pfam" id="PF01547">
    <property type="entry name" value="SBP_bac_1"/>
    <property type="match status" value="1"/>
</dbReference>
<name>J9PBT4_9THEO</name>
<dbReference type="EvolutionaryTrace" id="J9PBT4"/>
<organism evidence="2">
    <name type="scientific">Caldanaerobius</name>
    <dbReference type="NCBI Taxonomy" id="862261"/>
    <lineage>
        <taxon>Bacteria</taxon>
        <taxon>Bacillati</taxon>
        <taxon>Bacillota</taxon>
        <taxon>Clostridia</taxon>
        <taxon>Thermoanaerobacterales</taxon>
        <taxon>Thermoanaerobacteraceae</taxon>
    </lineage>
</organism>
<dbReference type="InterPro" id="IPR050490">
    <property type="entry name" value="Bact_solute-bd_prot1"/>
</dbReference>
<dbReference type="PDB" id="4G68">
    <property type="method" value="X-ray"/>
    <property type="resolution" value="1.80 A"/>
    <property type="chains" value="A=1-442"/>
</dbReference>
<accession>J9PBT4</accession>
<dbReference type="PANTHER" id="PTHR43649">
    <property type="entry name" value="ARABINOSE-BINDING PROTEIN-RELATED"/>
    <property type="match status" value="1"/>
</dbReference>
<feature type="region of interest" description="Disordered" evidence="1">
    <location>
        <begin position="1"/>
        <end position="44"/>
    </location>
</feature>
<evidence type="ECO:0007829" key="3">
    <source>
        <dbReference type="PDB" id="4G68"/>
    </source>
</evidence>
<dbReference type="SMR" id="J9PBT4"/>
<dbReference type="PANTHER" id="PTHR43649:SF14">
    <property type="entry name" value="BLR3389 PROTEIN"/>
    <property type="match status" value="1"/>
</dbReference>
<proteinExistence type="evidence at protein level"/>
<evidence type="ECO:0000313" key="2">
    <source>
        <dbReference type="PDB" id="4G68"/>
    </source>
</evidence>
<protein>
    <submittedName>
        <fullName evidence="2">ABC transporter</fullName>
    </submittedName>
</protein>
<dbReference type="InterPro" id="IPR006059">
    <property type="entry name" value="SBP"/>
</dbReference>
<dbReference type="CDD" id="cd14749">
    <property type="entry name" value="PBP2_XBP1_like"/>
    <property type="match status" value="1"/>
</dbReference>
<keyword evidence="2 3" id="KW-0002">3D-structure</keyword>
<reference evidence="2 3" key="1">
    <citation type="journal article" date="2012" name="J. Biol. Chem.">
        <title>Biochemical and structural insights into xylan utilization by the thermophilic bacterium Caldanaerobius polysaccharolyticus.</title>
        <authorList>
            <person name="Han Y."/>
            <person name="Agarwal V."/>
            <person name="Dodd D."/>
            <person name="Kim J."/>
            <person name="Bae B."/>
            <person name="Mackie R.I."/>
            <person name="Nair S.K."/>
            <person name="Cann I.K."/>
        </authorList>
    </citation>
    <scope>X-RAY CRYSTALLOGRAPHY (1.80 ANGSTROMS)</scope>
</reference>
<dbReference type="Gene3D" id="3.40.190.10">
    <property type="entry name" value="Periplasmic binding protein-like II"/>
    <property type="match status" value="2"/>
</dbReference>
<dbReference type="SUPFAM" id="SSF53850">
    <property type="entry name" value="Periplasmic binding protein-like II"/>
    <property type="match status" value="1"/>
</dbReference>
<evidence type="ECO:0000256" key="1">
    <source>
        <dbReference type="SAM" id="MobiDB-lite"/>
    </source>
</evidence>